<organism evidence="7">
    <name type="scientific">Perkinsus marinus (strain ATCC 50983 / TXsc)</name>
    <dbReference type="NCBI Taxonomy" id="423536"/>
    <lineage>
        <taxon>Eukaryota</taxon>
        <taxon>Sar</taxon>
        <taxon>Alveolata</taxon>
        <taxon>Perkinsozoa</taxon>
        <taxon>Perkinsea</taxon>
        <taxon>Perkinsida</taxon>
        <taxon>Perkinsidae</taxon>
        <taxon>Perkinsus</taxon>
    </lineage>
</organism>
<evidence type="ECO:0000313" key="7">
    <source>
        <dbReference type="Proteomes" id="UP000007800"/>
    </source>
</evidence>
<dbReference type="PANTHER" id="PTHR16011:SF0">
    <property type="entry name" value="INTRAFLAGELLAR TRANSPORT PROTEIN 57 HOMOLOG"/>
    <property type="match status" value="1"/>
</dbReference>
<feature type="coiled-coil region" evidence="5">
    <location>
        <begin position="85"/>
        <end position="153"/>
    </location>
</feature>
<dbReference type="OrthoDB" id="423881at2759"/>
<dbReference type="AlphaFoldDB" id="C5LUT1"/>
<comment type="similarity">
    <text evidence="2">Belongs to the IFT57 family.</text>
</comment>
<dbReference type="GO" id="GO:0005815">
    <property type="term" value="C:microtubule organizing center"/>
    <property type="evidence" value="ECO:0007669"/>
    <property type="project" value="TreeGrafter"/>
</dbReference>
<evidence type="ECO:0000256" key="5">
    <source>
        <dbReference type="SAM" id="Coils"/>
    </source>
</evidence>
<protein>
    <submittedName>
        <fullName evidence="6">Ift57/hippi, putative</fullName>
    </submittedName>
</protein>
<dbReference type="InterPro" id="IPR019530">
    <property type="entry name" value="Intra-flagellar_transport_57"/>
</dbReference>
<keyword evidence="3" id="KW-0969">Cilium</keyword>
<dbReference type="RefSeq" id="XP_002766793.1">
    <property type="nucleotide sequence ID" value="XM_002766747.1"/>
</dbReference>
<name>C5LUT1_PERM5</name>
<evidence type="ECO:0000256" key="2">
    <source>
        <dbReference type="ARBA" id="ARBA00009415"/>
    </source>
</evidence>
<dbReference type="Pfam" id="PF10498">
    <property type="entry name" value="IFT57"/>
    <property type="match status" value="1"/>
</dbReference>
<gene>
    <name evidence="6" type="ORF">Pmar_PMAR016231</name>
</gene>
<dbReference type="Proteomes" id="UP000007800">
    <property type="component" value="Unassembled WGS sequence"/>
</dbReference>
<dbReference type="GO" id="GO:0005929">
    <property type="term" value="C:cilium"/>
    <property type="evidence" value="ECO:0007669"/>
    <property type="project" value="UniProtKB-SubCell"/>
</dbReference>
<keyword evidence="4" id="KW-0966">Cell projection</keyword>
<evidence type="ECO:0000313" key="6">
    <source>
        <dbReference type="EMBL" id="EEQ99510.1"/>
    </source>
</evidence>
<proteinExistence type="inferred from homology"/>
<dbReference type="InParanoid" id="C5LUT1"/>
<comment type="subcellular location">
    <subcellularLocation>
        <location evidence="1">Cell projection</location>
        <location evidence="1">Cilium</location>
    </subcellularLocation>
</comment>
<reference evidence="6 7" key="1">
    <citation type="submission" date="2008-07" db="EMBL/GenBank/DDBJ databases">
        <authorList>
            <person name="El-Sayed N."/>
            <person name="Caler E."/>
            <person name="Inman J."/>
            <person name="Amedeo P."/>
            <person name="Hass B."/>
            <person name="Wortman J."/>
        </authorList>
    </citation>
    <scope>NUCLEOTIDE SEQUENCE [LARGE SCALE GENOMIC DNA]</scope>
    <source>
        <strain evidence="7">ATCC 50983 / TXsc</strain>
    </source>
</reference>
<evidence type="ECO:0000256" key="1">
    <source>
        <dbReference type="ARBA" id="ARBA00004138"/>
    </source>
</evidence>
<evidence type="ECO:0000256" key="4">
    <source>
        <dbReference type="ARBA" id="ARBA00023273"/>
    </source>
</evidence>
<dbReference type="GeneID" id="9051108"/>
<dbReference type="GO" id="GO:1905515">
    <property type="term" value="P:non-motile cilium assembly"/>
    <property type="evidence" value="ECO:0007669"/>
    <property type="project" value="TreeGrafter"/>
</dbReference>
<keyword evidence="7" id="KW-1185">Reference proteome</keyword>
<dbReference type="GO" id="GO:0030992">
    <property type="term" value="C:intraciliary transport particle B"/>
    <property type="evidence" value="ECO:0007669"/>
    <property type="project" value="TreeGrafter"/>
</dbReference>
<evidence type="ECO:0000256" key="3">
    <source>
        <dbReference type="ARBA" id="ARBA00023069"/>
    </source>
</evidence>
<dbReference type="GO" id="GO:0042073">
    <property type="term" value="P:intraciliary transport"/>
    <property type="evidence" value="ECO:0007669"/>
    <property type="project" value="TreeGrafter"/>
</dbReference>
<keyword evidence="5" id="KW-0175">Coiled coil</keyword>
<sequence>MVKVSHRLRKIGGSALVDREWRSHLMQTQQYHNLFNSQFPTVKMQLGKISTELDKSLREITEKEEAIGHLFDNKTESYRQMAAAHEQKTKEYHELNDVIMNLQIELKSITDSLEQTRNDMEQRSSTVTDTQPLVKLKDTIKRMKAEMRQMDLRIGVVSHTLLQTYLKTPEEQENHGSMVGVDGDL</sequence>
<dbReference type="Gene3D" id="1.10.287.1490">
    <property type="match status" value="1"/>
</dbReference>
<dbReference type="EMBL" id="GG685638">
    <property type="protein sequence ID" value="EEQ99510.1"/>
    <property type="molecule type" value="Genomic_DNA"/>
</dbReference>
<accession>C5LUT1</accession>
<dbReference type="PANTHER" id="PTHR16011">
    <property type="entry name" value="IFT57/HIPPI"/>
    <property type="match status" value="1"/>
</dbReference>
<dbReference type="GO" id="GO:0005794">
    <property type="term" value="C:Golgi apparatus"/>
    <property type="evidence" value="ECO:0007669"/>
    <property type="project" value="TreeGrafter"/>
</dbReference>